<dbReference type="Pfam" id="PF02608">
    <property type="entry name" value="Bmp"/>
    <property type="match status" value="1"/>
</dbReference>
<evidence type="ECO:0000313" key="8">
    <source>
        <dbReference type="EMBL" id="OZM56127.1"/>
    </source>
</evidence>
<evidence type="ECO:0000313" key="9">
    <source>
        <dbReference type="Proteomes" id="UP000217083"/>
    </source>
</evidence>
<reference evidence="8 9" key="2">
    <citation type="submission" date="2017-09" db="EMBL/GenBank/DDBJ databases">
        <title>Bacillus patelloidae sp. nov., isolated from the intestinal tract of a marine limpet.</title>
        <authorList>
            <person name="Liu R."/>
            <person name="Dong C."/>
            <person name="Shao Z."/>
        </authorList>
    </citation>
    <scope>NUCLEOTIDE SEQUENCE [LARGE SCALE GENOMIC DNA]</scope>
    <source>
        <strain evidence="8 9">SA5d-4</strain>
    </source>
</reference>
<sequence length="334" mass="36515">MSLLFLKFKVGLVTDASGIDDMALNESAWKGIQAFARYNDIEGYDYLQSINDDEFYPNLKNFIKDYYAIVFGVGFFMADAVREVALENPYTQLAIVDMVIQEDPDDEDSPLVCNVANIVFAEEEGSFLVGVVAGLHTKTNKVGFLGGVNLGLTKKFENGFKAGVKSVNPNVEIIIQYADTFVDIARGQKVAANIYNQGADIIYHAAGDTGLGVFTEAKQRKKDGENVWVIGVDYDQHAEGMPENVTLTSMVKNVNVAVYDVAKKTKQGAFPGGEILSYGIAGNGVGLAATTDNVTKEALLKVDEFKKRIIDGKIIVPKTDAEFKSSEFNKVRQL</sequence>
<keyword evidence="5" id="KW-0472">Membrane</keyword>
<evidence type="ECO:0000256" key="4">
    <source>
        <dbReference type="ARBA" id="ARBA00022729"/>
    </source>
</evidence>
<evidence type="ECO:0000256" key="5">
    <source>
        <dbReference type="ARBA" id="ARBA00023136"/>
    </source>
</evidence>
<gene>
    <name evidence="8" type="ORF">CIB95_13540</name>
</gene>
<organism evidence="8 9">
    <name type="scientific">Lottiidibacillus patelloidae</name>
    <dbReference type="NCBI Taxonomy" id="2670334"/>
    <lineage>
        <taxon>Bacteria</taxon>
        <taxon>Bacillati</taxon>
        <taxon>Bacillota</taxon>
        <taxon>Bacilli</taxon>
        <taxon>Bacillales</taxon>
        <taxon>Bacillaceae</taxon>
        <taxon>Lottiidibacillus</taxon>
    </lineage>
</organism>
<evidence type="ECO:0000256" key="6">
    <source>
        <dbReference type="ARBA" id="ARBA00023288"/>
    </source>
</evidence>
<protein>
    <submittedName>
        <fullName evidence="8">BMP family ABC transporter substrate-binding protein</fullName>
    </submittedName>
</protein>
<evidence type="ECO:0000256" key="2">
    <source>
        <dbReference type="ARBA" id="ARBA00008610"/>
    </source>
</evidence>
<dbReference type="Proteomes" id="UP000217083">
    <property type="component" value="Unassembled WGS sequence"/>
</dbReference>
<dbReference type="CDD" id="cd06354">
    <property type="entry name" value="PBP1_PrnA-like"/>
    <property type="match status" value="1"/>
</dbReference>
<reference evidence="9" key="1">
    <citation type="submission" date="2017-08" db="EMBL/GenBank/DDBJ databases">
        <authorList>
            <person name="Huang Z."/>
        </authorList>
    </citation>
    <scope>NUCLEOTIDE SEQUENCE [LARGE SCALE GENOMIC DNA]</scope>
    <source>
        <strain evidence="9">SA5d-4</strain>
    </source>
</reference>
<evidence type="ECO:0000259" key="7">
    <source>
        <dbReference type="Pfam" id="PF02608"/>
    </source>
</evidence>
<dbReference type="InterPro" id="IPR003760">
    <property type="entry name" value="PnrA-like"/>
</dbReference>
<dbReference type="Gene3D" id="3.40.50.2300">
    <property type="match status" value="2"/>
</dbReference>
<dbReference type="RefSeq" id="WP_094926034.1">
    <property type="nucleotide sequence ID" value="NZ_NPIA01000008.1"/>
</dbReference>
<dbReference type="PANTHER" id="PTHR34296:SF2">
    <property type="entry name" value="ABC TRANSPORTER GUANOSINE-BINDING PROTEIN NUPN"/>
    <property type="match status" value="1"/>
</dbReference>
<keyword evidence="4" id="KW-0732">Signal</keyword>
<evidence type="ECO:0000256" key="1">
    <source>
        <dbReference type="ARBA" id="ARBA00004193"/>
    </source>
</evidence>
<dbReference type="GO" id="GO:0005886">
    <property type="term" value="C:plasma membrane"/>
    <property type="evidence" value="ECO:0007669"/>
    <property type="project" value="UniProtKB-SubCell"/>
</dbReference>
<comment type="subcellular location">
    <subcellularLocation>
        <location evidence="1">Cell membrane</location>
        <topology evidence="1">Lipid-anchor</topology>
    </subcellularLocation>
</comment>
<dbReference type="InterPro" id="IPR028082">
    <property type="entry name" value="Peripla_BP_I"/>
</dbReference>
<dbReference type="EMBL" id="NPIA01000008">
    <property type="protein sequence ID" value="OZM56127.1"/>
    <property type="molecule type" value="Genomic_DNA"/>
</dbReference>
<dbReference type="PANTHER" id="PTHR34296">
    <property type="entry name" value="TRANSCRIPTIONAL ACTIVATOR PROTEIN MED"/>
    <property type="match status" value="1"/>
</dbReference>
<keyword evidence="9" id="KW-1185">Reference proteome</keyword>
<dbReference type="SUPFAM" id="SSF53822">
    <property type="entry name" value="Periplasmic binding protein-like I"/>
    <property type="match status" value="1"/>
</dbReference>
<comment type="caution">
    <text evidence="8">The sequence shown here is derived from an EMBL/GenBank/DDBJ whole genome shotgun (WGS) entry which is preliminary data.</text>
</comment>
<proteinExistence type="inferred from homology"/>
<comment type="similarity">
    <text evidence="2">Belongs to the BMP lipoprotein family.</text>
</comment>
<name>A0A263BRY1_9BACI</name>
<keyword evidence="3" id="KW-1003">Cell membrane</keyword>
<evidence type="ECO:0000256" key="3">
    <source>
        <dbReference type="ARBA" id="ARBA00022475"/>
    </source>
</evidence>
<dbReference type="AlphaFoldDB" id="A0A263BRY1"/>
<accession>A0A263BRY1</accession>
<feature type="domain" description="ABC transporter substrate-binding protein PnrA-like" evidence="7">
    <location>
        <begin position="10"/>
        <end position="319"/>
    </location>
</feature>
<keyword evidence="6" id="KW-0449">Lipoprotein</keyword>
<dbReference type="InterPro" id="IPR050957">
    <property type="entry name" value="BMP_lipoprotein"/>
</dbReference>